<keyword evidence="3" id="KW-1185">Reference proteome</keyword>
<evidence type="ECO:0000313" key="2">
    <source>
        <dbReference type="EMBL" id="AOT68937.1"/>
    </source>
</evidence>
<evidence type="ECO:0000313" key="3">
    <source>
        <dbReference type="Proteomes" id="UP000095743"/>
    </source>
</evidence>
<feature type="transmembrane region" description="Helical" evidence="1">
    <location>
        <begin position="226"/>
        <end position="247"/>
    </location>
</feature>
<dbReference type="STRING" id="1424294.Gferi_04835"/>
<keyword evidence="1" id="KW-1133">Transmembrane helix</keyword>
<feature type="transmembrane region" description="Helical" evidence="1">
    <location>
        <begin position="44"/>
        <end position="66"/>
    </location>
</feature>
<dbReference type="AlphaFoldDB" id="A0A1D8GDG1"/>
<dbReference type="EMBL" id="CP017269">
    <property type="protein sequence ID" value="AOT68937.1"/>
    <property type="molecule type" value="Genomic_DNA"/>
</dbReference>
<dbReference type="OrthoDB" id="2080989at2"/>
<protein>
    <submittedName>
        <fullName evidence="2">Uncharacterized protein</fullName>
    </submittedName>
</protein>
<evidence type="ECO:0000256" key="1">
    <source>
        <dbReference type="SAM" id="Phobius"/>
    </source>
</evidence>
<dbReference type="RefSeq" id="WP_069974503.1">
    <property type="nucleotide sequence ID" value="NZ_CP017269.1"/>
</dbReference>
<feature type="transmembrane region" description="Helical" evidence="1">
    <location>
        <begin position="151"/>
        <end position="177"/>
    </location>
</feature>
<dbReference type="Proteomes" id="UP000095743">
    <property type="component" value="Chromosome"/>
</dbReference>
<keyword evidence="1" id="KW-0812">Transmembrane</keyword>
<reference evidence="2 3" key="1">
    <citation type="submission" date="2016-09" db="EMBL/GenBank/DDBJ databases">
        <title>Genomic analysis reveals versatility of anaerobic energy metabolism of Geosporobacter ferrireducens IRF9 of phylum Firmicutes.</title>
        <authorList>
            <person name="Kim S.-J."/>
        </authorList>
    </citation>
    <scope>NUCLEOTIDE SEQUENCE [LARGE SCALE GENOMIC DNA]</scope>
    <source>
        <strain evidence="2 3">IRF9</strain>
    </source>
</reference>
<keyword evidence="1" id="KW-0472">Membrane</keyword>
<feature type="transmembrane region" description="Helical" evidence="1">
    <location>
        <begin position="78"/>
        <end position="100"/>
    </location>
</feature>
<sequence>MIIKTCFEFLWKGLIIGSLNLFSLILAGAVLTNLGLKFPEVKSSYGYITFIMFLSGFIVSVIFGIVAKKLSLSKLRVFIVLFVMLVLNSVTQILEAFYFAPGIVNIEVAPAIFGQQVIMWLFISAGIAFLYRFKSEDDIGFKIQSRSWIDWIVRIIISSGSYVLFYYVFGSINALLFTGEYYLSQVNGLQIPSATEIIVLETIRAIILVLSILPVILNLKIQKKEVMITVGMVLFIIGGLLPMLQQFNSLPTVLIVASTVEMFFQFFLTGVVTTYIILYDKGLPSVAASE</sequence>
<dbReference type="KEGG" id="gfe:Gferi_04835"/>
<organism evidence="2 3">
    <name type="scientific">Geosporobacter ferrireducens</name>
    <dbReference type="NCBI Taxonomy" id="1424294"/>
    <lineage>
        <taxon>Bacteria</taxon>
        <taxon>Bacillati</taxon>
        <taxon>Bacillota</taxon>
        <taxon>Clostridia</taxon>
        <taxon>Peptostreptococcales</taxon>
        <taxon>Thermotaleaceae</taxon>
        <taxon>Geosporobacter</taxon>
    </lineage>
</organism>
<feature type="transmembrane region" description="Helical" evidence="1">
    <location>
        <begin position="253"/>
        <end position="278"/>
    </location>
</feature>
<name>A0A1D8GDG1_9FIRM</name>
<feature type="transmembrane region" description="Helical" evidence="1">
    <location>
        <begin position="197"/>
        <end position="219"/>
    </location>
</feature>
<accession>A0A1D8GDG1</accession>
<gene>
    <name evidence="2" type="ORF">Gferi_04835</name>
</gene>
<feature type="transmembrane region" description="Helical" evidence="1">
    <location>
        <begin position="112"/>
        <end position="131"/>
    </location>
</feature>
<proteinExistence type="predicted"/>
<feature type="transmembrane region" description="Helical" evidence="1">
    <location>
        <begin position="9"/>
        <end position="32"/>
    </location>
</feature>